<keyword evidence="1" id="KW-1133">Transmembrane helix</keyword>
<name>A0ABZ0GJE0_9GAMM</name>
<evidence type="ECO:0000256" key="1">
    <source>
        <dbReference type="SAM" id="Phobius"/>
    </source>
</evidence>
<accession>A0ABZ0GJE0</accession>
<organism evidence="2 3">
    <name type="scientific">Thalassotalea fonticola</name>
    <dbReference type="NCBI Taxonomy" id="3065649"/>
    <lineage>
        <taxon>Bacteria</taxon>
        <taxon>Pseudomonadati</taxon>
        <taxon>Pseudomonadota</taxon>
        <taxon>Gammaproteobacteria</taxon>
        <taxon>Alteromonadales</taxon>
        <taxon>Colwelliaceae</taxon>
        <taxon>Thalassotalea</taxon>
    </lineage>
</organism>
<keyword evidence="1" id="KW-0812">Transmembrane</keyword>
<evidence type="ECO:0000313" key="2">
    <source>
        <dbReference type="EMBL" id="WOH35890.1"/>
    </source>
</evidence>
<sequence>MFLKNNTLAMKQHGSALTMAVFMIVIFSLLGVVMLKLISTSSESLSYEVLGLRAYTAADSGLQWGLQQLFPLSSAVIECANVDFNNVPTLQVEGLNQCQIESLQCTDFEEAGTRYYTLTSTGTCSSAEVSTSRTLQIDARSL</sequence>
<keyword evidence="3" id="KW-1185">Reference proteome</keyword>
<feature type="transmembrane region" description="Helical" evidence="1">
    <location>
        <begin position="16"/>
        <end position="38"/>
    </location>
</feature>
<gene>
    <name evidence="2" type="ORF">RI844_10900</name>
</gene>
<evidence type="ECO:0000313" key="3">
    <source>
        <dbReference type="Proteomes" id="UP001301442"/>
    </source>
</evidence>
<dbReference type="RefSeq" id="WP_348394706.1">
    <property type="nucleotide sequence ID" value="NZ_CP136600.1"/>
</dbReference>
<proteinExistence type="predicted"/>
<keyword evidence="1" id="KW-0472">Membrane</keyword>
<protein>
    <submittedName>
        <fullName evidence="2">Type II secretory pathway component</fullName>
    </submittedName>
</protein>
<dbReference type="EMBL" id="CP136600">
    <property type="protein sequence ID" value="WOH35890.1"/>
    <property type="molecule type" value="Genomic_DNA"/>
</dbReference>
<dbReference type="Proteomes" id="UP001301442">
    <property type="component" value="Chromosome"/>
</dbReference>
<reference evidence="2 3" key="1">
    <citation type="submission" date="2023-09" db="EMBL/GenBank/DDBJ databases">
        <authorList>
            <person name="Qi X."/>
        </authorList>
    </citation>
    <scope>NUCLEOTIDE SEQUENCE [LARGE SCALE GENOMIC DNA]</scope>
    <source>
        <strain evidence="2 3">S1-1</strain>
    </source>
</reference>